<proteinExistence type="predicted"/>
<dbReference type="RefSeq" id="WP_209650093.1">
    <property type="nucleotide sequence ID" value="NZ_JBEPNV010000001.1"/>
</dbReference>
<comment type="caution">
    <text evidence="1">The sequence shown here is derived from an EMBL/GenBank/DDBJ whole genome shotgun (WGS) entry which is preliminary data.</text>
</comment>
<organism evidence="1 2">
    <name type="scientific">Methylobacterium radiotolerans</name>
    <dbReference type="NCBI Taxonomy" id="31998"/>
    <lineage>
        <taxon>Bacteria</taxon>
        <taxon>Pseudomonadati</taxon>
        <taxon>Pseudomonadota</taxon>
        <taxon>Alphaproteobacteria</taxon>
        <taxon>Hyphomicrobiales</taxon>
        <taxon>Methylobacteriaceae</taxon>
        <taxon>Methylobacterium</taxon>
    </lineage>
</organism>
<gene>
    <name evidence="1" type="ORF">ABIC20_000418</name>
</gene>
<reference evidence="1 2" key="1">
    <citation type="submission" date="2024-06" db="EMBL/GenBank/DDBJ databases">
        <title>Genomics of switchgrass bacterial isolates.</title>
        <authorList>
            <person name="Shade A."/>
        </authorList>
    </citation>
    <scope>NUCLEOTIDE SEQUENCE [LARGE SCALE GENOMIC DNA]</scope>
    <source>
        <strain evidence="1 2">PvP084</strain>
    </source>
</reference>
<evidence type="ECO:0000313" key="1">
    <source>
        <dbReference type="EMBL" id="MET3863109.1"/>
    </source>
</evidence>
<keyword evidence="2" id="KW-1185">Reference proteome</keyword>
<evidence type="ECO:0000313" key="2">
    <source>
        <dbReference type="Proteomes" id="UP001549119"/>
    </source>
</evidence>
<dbReference type="EMBL" id="JBEPNW010000002">
    <property type="protein sequence ID" value="MET3863109.1"/>
    <property type="molecule type" value="Genomic_DNA"/>
</dbReference>
<protein>
    <submittedName>
        <fullName evidence="1">Uncharacterized protein</fullName>
    </submittedName>
</protein>
<dbReference type="Proteomes" id="UP001549119">
    <property type="component" value="Unassembled WGS sequence"/>
</dbReference>
<accession>A0ABV2N9E3</accession>
<sequence>MAESSTITPEGTPSGCQRELCTLDGDVSKVILLKTSKLNAPISIKMTTQYYQKLAAIRPAYATASLNLPEIFGVDHVEPLRMRFPMWALFSSRRQQADLTN</sequence>
<name>A0ABV2N9E3_9HYPH</name>